<comment type="subcellular location">
    <subcellularLocation>
        <location evidence="1">Cell outer membrane</location>
    </subcellularLocation>
</comment>
<evidence type="ECO:0000256" key="3">
    <source>
        <dbReference type="ARBA" id="ARBA00023136"/>
    </source>
</evidence>
<keyword evidence="3" id="KW-0472">Membrane</keyword>
<name>A0ABV2FPB7_9HYPH</name>
<feature type="compositionally biased region" description="Low complexity" evidence="6">
    <location>
        <begin position="284"/>
        <end position="304"/>
    </location>
</feature>
<organism evidence="9 10">
    <name type="scientific">Bartonella japonica</name>
    <dbReference type="NCBI Taxonomy" id="357761"/>
    <lineage>
        <taxon>Bacteria</taxon>
        <taxon>Pseudomonadati</taxon>
        <taxon>Pseudomonadota</taxon>
        <taxon>Alphaproteobacteria</taxon>
        <taxon>Hyphomicrobiales</taxon>
        <taxon>Bartonellaceae</taxon>
        <taxon>Bartonella</taxon>
    </lineage>
</organism>
<feature type="compositionally biased region" description="Polar residues" evidence="6">
    <location>
        <begin position="220"/>
        <end position="233"/>
    </location>
</feature>
<feature type="signal peptide" evidence="7">
    <location>
        <begin position="1"/>
        <end position="22"/>
    </location>
</feature>
<keyword evidence="2 7" id="KW-0732">Signal</keyword>
<evidence type="ECO:0000313" key="10">
    <source>
        <dbReference type="Proteomes" id="UP001549112"/>
    </source>
</evidence>
<dbReference type="PANTHER" id="PTHR34001:SF3">
    <property type="entry name" value="BLL7405 PROTEIN"/>
    <property type="match status" value="1"/>
</dbReference>
<protein>
    <submittedName>
        <fullName evidence="9">Opacity protein-like surface antigen</fullName>
    </submittedName>
</protein>
<gene>
    <name evidence="9" type="ORF">ABID39_001105</name>
</gene>
<dbReference type="EMBL" id="JBEPLT010000010">
    <property type="protein sequence ID" value="MET3560408.1"/>
    <property type="molecule type" value="Genomic_DNA"/>
</dbReference>
<dbReference type="InterPro" id="IPR011250">
    <property type="entry name" value="OMP/PagP_B-barrel"/>
</dbReference>
<accession>A0ABV2FPB7</accession>
<dbReference type="PANTHER" id="PTHR34001">
    <property type="entry name" value="BLL7405 PROTEIN"/>
    <property type="match status" value="1"/>
</dbReference>
<reference evidence="9 10" key="1">
    <citation type="submission" date="2024-06" db="EMBL/GenBank/DDBJ databases">
        <title>Genomic Encyclopedia of Type Strains, Phase IV (KMG-IV): sequencing the most valuable type-strain genomes for metagenomic binning, comparative biology and taxonomic classification.</title>
        <authorList>
            <person name="Goeker M."/>
        </authorList>
    </citation>
    <scope>NUCLEOTIDE SEQUENCE [LARGE SCALE GENOMIC DNA]</scope>
    <source>
        <strain evidence="9 10">DSM 23650</strain>
    </source>
</reference>
<feature type="compositionally biased region" description="Low complexity" evidence="6">
    <location>
        <begin position="178"/>
        <end position="219"/>
    </location>
</feature>
<dbReference type="InterPro" id="IPR027385">
    <property type="entry name" value="Beta-barrel_OMP"/>
</dbReference>
<keyword evidence="4" id="KW-0998">Cell outer membrane</keyword>
<evidence type="ECO:0000259" key="8">
    <source>
        <dbReference type="Pfam" id="PF13505"/>
    </source>
</evidence>
<evidence type="ECO:0000256" key="2">
    <source>
        <dbReference type="ARBA" id="ARBA00022729"/>
    </source>
</evidence>
<evidence type="ECO:0000256" key="5">
    <source>
        <dbReference type="ARBA" id="ARBA00038306"/>
    </source>
</evidence>
<dbReference type="Gene3D" id="2.40.160.20">
    <property type="match status" value="1"/>
</dbReference>
<dbReference type="Pfam" id="PF13505">
    <property type="entry name" value="OMP_b-brl"/>
    <property type="match status" value="1"/>
</dbReference>
<feature type="chain" id="PRO_5047222451" evidence="7">
    <location>
        <begin position="23"/>
        <end position="481"/>
    </location>
</feature>
<evidence type="ECO:0000256" key="6">
    <source>
        <dbReference type="SAM" id="MobiDB-lite"/>
    </source>
</evidence>
<dbReference type="SUPFAM" id="SSF56925">
    <property type="entry name" value="OMPA-like"/>
    <property type="match status" value="2"/>
</dbReference>
<dbReference type="RefSeq" id="WP_354186775.1">
    <property type="nucleotide sequence ID" value="NZ_JBEPLT010000010.1"/>
</dbReference>
<evidence type="ECO:0000256" key="7">
    <source>
        <dbReference type="SAM" id="SignalP"/>
    </source>
</evidence>
<dbReference type="Proteomes" id="UP001549112">
    <property type="component" value="Unassembled WGS sequence"/>
</dbReference>
<feature type="compositionally biased region" description="Low complexity" evidence="6">
    <location>
        <begin position="161"/>
        <end position="170"/>
    </location>
</feature>
<sequence>MNTKRLITASIFALISASAAHAADVMVPHKPMPEASSAFVAPAFTWTGFYFGAQAGSFSSKTDMNIIGEQKTIPLSKDLSPNLSGVEGGFYAGSNIDLGDNFVFGIDTDLMWSGKKHTKTITIGASETSAVDSAVVRSRRSAAVTPSTGTQKDTTLLNGSAAKPAATKPAPAKPAPAKPADTNPAPVQTAAAKPAPAQPVLEKPASEKPAASAPAKSEATNTSASRNSGTTSARMPLTLARSASSEESDSSKSASSVGNGAVQGNPSGSSSGAQSPHSHHVHHGSGQNAGHPAGHGVGAHPHAASNPHGGSARPHGALGMPERGASSAQAANKDGTSVYGIEEMKKVASEFGLEQEDEVETLSHTLKQNWAGATRVRIGFVADRFMPYVAGGIAYTQLQDTVSLSFKNESGREISSKNLTDETKTMIGYTLGGGIDFAMLDNLIVRAEYRYSDFGKKKFAKEKLEISYKTNDFRVGVAYKF</sequence>
<feature type="compositionally biased region" description="Low complexity" evidence="6">
    <location>
        <begin position="263"/>
        <end position="276"/>
    </location>
</feature>
<evidence type="ECO:0000313" key="9">
    <source>
        <dbReference type="EMBL" id="MET3560408.1"/>
    </source>
</evidence>
<evidence type="ECO:0000256" key="1">
    <source>
        <dbReference type="ARBA" id="ARBA00004442"/>
    </source>
</evidence>
<evidence type="ECO:0000256" key="4">
    <source>
        <dbReference type="ARBA" id="ARBA00023237"/>
    </source>
</evidence>
<proteinExistence type="inferred from homology"/>
<dbReference type="InterPro" id="IPR051692">
    <property type="entry name" value="OMP-like"/>
</dbReference>
<feature type="compositionally biased region" description="Polar residues" evidence="6">
    <location>
        <begin position="145"/>
        <end position="158"/>
    </location>
</feature>
<keyword evidence="10" id="KW-1185">Reference proteome</keyword>
<feature type="region of interest" description="Disordered" evidence="6">
    <location>
        <begin position="137"/>
        <end position="332"/>
    </location>
</feature>
<feature type="domain" description="Outer membrane protein beta-barrel" evidence="8">
    <location>
        <begin position="298"/>
        <end position="481"/>
    </location>
</feature>
<comment type="caution">
    <text evidence="9">The sequence shown here is derived from an EMBL/GenBank/DDBJ whole genome shotgun (WGS) entry which is preliminary data.</text>
</comment>
<comment type="similarity">
    <text evidence="5">Belongs to the Omp25/RopB family.</text>
</comment>